<feature type="compositionally biased region" description="Low complexity" evidence="1">
    <location>
        <begin position="451"/>
        <end position="481"/>
    </location>
</feature>
<evidence type="ECO:0000256" key="1">
    <source>
        <dbReference type="SAM" id="MobiDB-lite"/>
    </source>
</evidence>
<feature type="compositionally biased region" description="Basic and acidic residues" evidence="1">
    <location>
        <begin position="360"/>
        <end position="369"/>
    </location>
</feature>
<feature type="compositionally biased region" description="Low complexity" evidence="1">
    <location>
        <begin position="328"/>
        <end position="341"/>
    </location>
</feature>
<accession>A0A2H3JC09</accession>
<evidence type="ECO:0000313" key="2">
    <source>
        <dbReference type="EMBL" id="PCH36269.1"/>
    </source>
</evidence>
<feature type="compositionally biased region" description="Basic residues" evidence="1">
    <location>
        <begin position="372"/>
        <end position="383"/>
    </location>
</feature>
<dbReference type="AlphaFoldDB" id="A0A2H3JC09"/>
<feature type="region of interest" description="Disordered" evidence="1">
    <location>
        <begin position="302"/>
        <end position="684"/>
    </location>
</feature>
<protein>
    <submittedName>
        <fullName evidence="2">Uncharacterized protein</fullName>
    </submittedName>
</protein>
<reference evidence="2 3" key="1">
    <citation type="journal article" date="2012" name="Science">
        <title>The Paleozoic origin of enzymatic lignin decomposition reconstructed from 31 fungal genomes.</title>
        <authorList>
            <person name="Floudas D."/>
            <person name="Binder M."/>
            <person name="Riley R."/>
            <person name="Barry K."/>
            <person name="Blanchette R.A."/>
            <person name="Henrissat B."/>
            <person name="Martinez A.T."/>
            <person name="Otillar R."/>
            <person name="Spatafora J.W."/>
            <person name="Yadav J.S."/>
            <person name="Aerts A."/>
            <person name="Benoit I."/>
            <person name="Boyd A."/>
            <person name="Carlson A."/>
            <person name="Copeland A."/>
            <person name="Coutinho P.M."/>
            <person name="de Vries R.P."/>
            <person name="Ferreira P."/>
            <person name="Findley K."/>
            <person name="Foster B."/>
            <person name="Gaskell J."/>
            <person name="Glotzer D."/>
            <person name="Gorecki P."/>
            <person name="Heitman J."/>
            <person name="Hesse C."/>
            <person name="Hori C."/>
            <person name="Igarashi K."/>
            <person name="Jurgens J.A."/>
            <person name="Kallen N."/>
            <person name="Kersten P."/>
            <person name="Kohler A."/>
            <person name="Kuees U."/>
            <person name="Kumar T.K.A."/>
            <person name="Kuo A."/>
            <person name="LaButti K."/>
            <person name="Larrondo L.F."/>
            <person name="Lindquist E."/>
            <person name="Ling A."/>
            <person name="Lombard V."/>
            <person name="Lucas S."/>
            <person name="Lundell T."/>
            <person name="Martin R."/>
            <person name="McLaughlin D.J."/>
            <person name="Morgenstern I."/>
            <person name="Morin E."/>
            <person name="Murat C."/>
            <person name="Nagy L.G."/>
            <person name="Nolan M."/>
            <person name="Ohm R.A."/>
            <person name="Patyshakuliyeva A."/>
            <person name="Rokas A."/>
            <person name="Ruiz-Duenas F.J."/>
            <person name="Sabat G."/>
            <person name="Salamov A."/>
            <person name="Samejima M."/>
            <person name="Schmutz J."/>
            <person name="Slot J.C."/>
            <person name="St John F."/>
            <person name="Stenlid J."/>
            <person name="Sun H."/>
            <person name="Sun S."/>
            <person name="Syed K."/>
            <person name="Tsang A."/>
            <person name="Wiebenga A."/>
            <person name="Young D."/>
            <person name="Pisabarro A."/>
            <person name="Eastwood D.C."/>
            <person name="Martin F."/>
            <person name="Cullen D."/>
            <person name="Grigoriev I.V."/>
            <person name="Hibbett D.S."/>
        </authorList>
    </citation>
    <scope>NUCLEOTIDE SEQUENCE [LARGE SCALE GENOMIC DNA]</scope>
    <source>
        <strain evidence="2 3">MD-104</strain>
    </source>
</reference>
<feature type="compositionally biased region" description="Polar residues" evidence="1">
    <location>
        <begin position="588"/>
        <end position="600"/>
    </location>
</feature>
<feature type="compositionally biased region" description="Basic and acidic residues" evidence="1">
    <location>
        <begin position="624"/>
        <end position="642"/>
    </location>
</feature>
<name>A0A2H3JC09_WOLCO</name>
<dbReference type="EMBL" id="KB467876">
    <property type="protein sequence ID" value="PCH36269.1"/>
    <property type="molecule type" value="Genomic_DNA"/>
</dbReference>
<evidence type="ECO:0000313" key="3">
    <source>
        <dbReference type="Proteomes" id="UP000218811"/>
    </source>
</evidence>
<sequence length="684" mass="73885">MGFEDRSVPEFKIFTAGLRLFSAKILDETVGLDEQSPTRWGQFFQRVCDEFPFVKQYEDAWPVEVYMYKWLGGTSWQYKKRKREEGREANRESRRRRLDSTTESAANVEDTDQPAPPTMSHLSQSVRTAREPLLPLPRHKPAPVSPSSTDGSQKGGIHCPESTATLSVTRPVVPNEEPVTLKSGPEPRTYSEVECFLRSLEPRLEGLVPNLVNAGIVDDACITTLARLPDVEKDLLLKNDVRLNALQLRIVRVALARKVALLDSGLLASTMGSSQSIVSGTGIAAVLAAGAVAVAYNYTTSHHADSQAPAPPPPSSSKSDKKKKKQGSADASPAQPQPAAANPTVVPFPQVVPGDFDAPSEARDSEQPARPKASKAKKKKAKKAGTPGPATPRPAPDDSLSESSATAPESRHAPAQARPTPSKTRKGSTPKPQPQDTDGSWTRVDSKKRTPAQQQQQPPAGTTASDAGVTTTSLTGTSSPTAGMTESEASVGPSAETSSAPENRRTLAEKLLPKPRKTGVDDMLETPDYPTLSRVMRIQPGPNDKPAAGFSWGDYEDVDDPRATADDADGEDDGGWGVVKGRSRSKAQKQTPEAQNQTPETQKHTHETQSAPDAMTKKQRQNAAKREAAKTAKAEAEADRQVRLAKHKRELERAKIAEQYSRPSRATSGGMTAYVDENGNLVWK</sequence>
<feature type="compositionally biased region" description="Polar residues" evidence="1">
    <location>
        <begin position="661"/>
        <end position="670"/>
    </location>
</feature>
<feature type="region of interest" description="Disordered" evidence="1">
    <location>
        <begin position="79"/>
        <end position="159"/>
    </location>
</feature>
<keyword evidence="3" id="KW-1185">Reference proteome</keyword>
<feature type="compositionally biased region" description="Basic and acidic residues" evidence="1">
    <location>
        <begin position="502"/>
        <end position="512"/>
    </location>
</feature>
<proteinExistence type="predicted"/>
<organism evidence="2 3">
    <name type="scientific">Wolfiporia cocos (strain MD-104)</name>
    <name type="common">Brown rot fungus</name>
    <dbReference type="NCBI Taxonomy" id="742152"/>
    <lineage>
        <taxon>Eukaryota</taxon>
        <taxon>Fungi</taxon>
        <taxon>Dikarya</taxon>
        <taxon>Basidiomycota</taxon>
        <taxon>Agaricomycotina</taxon>
        <taxon>Agaricomycetes</taxon>
        <taxon>Polyporales</taxon>
        <taxon>Phaeolaceae</taxon>
        <taxon>Wolfiporia</taxon>
    </lineage>
</organism>
<dbReference type="OrthoDB" id="2564465at2759"/>
<feature type="compositionally biased region" description="Basic and acidic residues" evidence="1">
    <location>
        <begin position="83"/>
        <end position="92"/>
    </location>
</feature>
<gene>
    <name evidence="2" type="ORF">WOLCODRAFT_166799</name>
</gene>
<dbReference type="Proteomes" id="UP000218811">
    <property type="component" value="Unassembled WGS sequence"/>
</dbReference>